<keyword evidence="1" id="KW-0472">Membrane</keyword>
<keyword evidence="4" id="KW-1185">Reference proteome</keyword>
<proteinExistence type="predicted"/>
<comment type="caution">
    <text evidence="3">The sequence shown here is derived from an EMBL/GenBank/DDBJ whole genome shotgun (WGS) entry which is preliminary data.</text>
</comment>
<evidence type="ECO:0000313" key="3">
    <source>
        <dbReference type="EMBL" id="NQE33334.1"/>
    </source>
</evidence>
<dbReference type="Pfam" id="PF13473">
    <property type="entry name" value="Cupredoxin_1"/>
    <property type="match status" value="1"/>
</dbReference>
<reference evidence="3 4" key="1">
    <citation type="journal article" date="2020" name="Sci. Rep.">
        <title>A novel cyanobacterial geosmin producer, revising GeoA distribution and dispersion patterns in Bacteria.</title>
        <authorList>
            <person name="Churro C."/>
            <person name="Semedo-Aguiar A.P."/>
            <person name="Silva A.D."/>
            <person name="Pereira-Leal J.B."/>
            <person name="Leite R.B."/>
        </authorList>
    </citation>
    <scope>NUCLEOTIDE SEQUENCE [LARGE SCALE GENOMIC DNA]</scope>
    <source>
        <strain evidence="3 4">IPMA8</strain>
    </source>
</reference>
<dbReference type="SUPFAM" id="SSF49503">
    <property type="entry name" value="Cupredoxins"/>
    <property type="match status" value="1"/>
</dbReference>
<keyword evidence="1" id="KW-1133">Transmembrane helix</keyword>
<name>A0ABX2CSK0_9CYAN</name>
<keyword evidence="1" id="KW-0812">Transmembrane</keyword>
<sequence length="170" mass="18745">MLQHRQIWGSLASLGLVMGIASGVQASKMSVQHSTSTTQFRSIEQPLGLKVGVTIGGLTLIGLELWWFLFSKTQGQQAESIQGIQELNITVDGGYEPATVVVEAGQLVRLNFLRRDPNSCLEKVLLPDFHIVRELPLNQVTAVEFTPDKPGRYLFTCGMNMFRGVVEVQS</sequence>
<dbReference type="EMBL" id="SRRZ01000013">
    <property type="protein sequence ID" value="NQE33334.1"/>
    <property type="molecule type" value="Genomic_DNA"/>
</dbReference>
<protein>
    <recommendedName>
        <fullName evidence="2">EfeO-type cupredoxin-like domain-containing protein</fullName>
    </recommendedName>
</protein>
<feature type="domain" description="EfeO-type cupredoxin-like" evidence="2">
    <location>
        <begin position="65"/>
        <end position="166"/>
    </location>
</feature>
<gene>
    <name evidence="3" type="ORF">E5S67_01053</name>
</gene>
<dbReference type="InterPro" id="IPR008972">
    <property type="entry name" value="Cupredoxin"/>
</dbReference>
<evidence type="ECO:0000256" key="1">
    <source>
        <dbReference type="SAM" id="Phobius"/>
    </source>
</evidence>
<dbReference type="Proteomes" id="UP000702425">
    <property type="component" value="Unassembled WGS sequence"/>
</dbReference>
<feature type="transmembrane region" description="Helical" evidence="1">
    <location>
        <begin position="50"/>
        <end position="70"/>
    </location>
</feature>
<dbReference type="RefSeq" id="WP_172186014.1">
    <property type="nucleotide sequence ID" value="NZ_CAWPPK010000035.1"/>
</dbReference>
<dbReference type="InterPro" id="IPR028096">
    <property type="entry name" value="EfeO_Cupredoxin"/>
</dbReference>
<accession>A0ABX2CSK0</accession>
<evidence type="ECO:0000259" key="2">
    <source>
        <dbReference type="Pfam" id="PF13473"/>
    </source>
</evidence>
<organism evidence="3 4">
    <name type="scientific">Microcoleus asticus IPMA8</name>
    <dbReference type="NCBI Taxonomy" id="2563858"/>
    <lineage>
        <taxon>Bacteria</taxon>
        <taxon>Bacillati</taxon>
        <taxon>Cyanobacteriota</taxon>
        <taxon>Cyanophyceae</taxon>
        <taxon>Oscillatoriophycideae</taxon>
        <taxon>Oscillatoriales</taxon>
        <taxon>Microcoleaceae</taxon>
        <taxon>Microcoleus</taxon>
        <taxon>Microcoleus asticus</taxon>
    </lineage>
</organism>
<dbReference type="Gene3D" id="2.60.40.420">
    <property type="entry name" value="Cupredoxins - blue copper proteins"/>
    <property type="match status" value="1"/>
</dbReference>
<evidence type="ECO:0000313" key="4">
    <source>
        <dbReference type="Proteomes" id="UP000702425"/>
    </source>
</evidence>